<protein>
    <recommendedName>
        <fullName evidence="4">ABC transporter permease</fullName>
    </recommendedName>
</protein>
<evidence type="ECO:0000313" key="3">
    <source>
        <dbReference type="Proteomes" id="UP001198565"/>
    </source>
</evidence>
<feature type="transmembrane region" description="Helical" evidence="1">
    <location>
        <begin position="51"/>
        <end position="72"/>
    </location>
</feature>
<reference evidence="2 3" key="1">
    <citation type="submission" date="2021-08" db="EMBL/GenBank/DDBJ databases">
        <title>Streptomyces sp. PTM05 isolated from lichen.</title>
        <authorList>
            <person name="Somphong A."/>
            <person name="Phongsopitanun W."/>
            <person name="Tanasupawat S."/>
        </authorList>
    </citation>
    <scope>NUCLEOTIDE SEQUENCE [LARGE SCALE GENOMIC DNA]</scope>
    <source>
        <strain evidence="2 3">Ptm05</strain>
    </source>
</reference>
<dbReference type="Proteomes" id="UP001198565">
    <property type="component" value="Unassembled WGS sequence"/>
</dbReference>
<feature type="transmembrane region" description="Helical" evidence="1">
    <location>
        <begin position="459"/>
        <end position="478"/>
    </location>
</feature>
<feature type="transmembrane region" description="Helical" evidence="1">
    <location>
        <begin position="428"/>
        <end position="453"/>
    </location>
</feature>
<sequence>MSGAAGAADADEADGHAAAWSAEDDWTDEALRLLRDLRAPHRRKRAGQVAYVLYCVLLLLVVWGALPSLGLFLQASMGADYTGYGSGLLAALPSGACALGVGCLLLGARDALWRGPVVPPRESVDWLLAQPVRVGRVLRPWLWITSSVSAAAGVLAAAIGMVALGLTCRVGLPAAFGWCLVGAVGLPLLAVALGMAVEHGPRVAAWTRRLTPYATVVFLALVAQCGLAVGGHRVGWLERIELWSGPWGWAGLAALSPTRAAVPGGPVAAGLLVVVVAAAVTAARRAAGTLPLATVRQRSRTATGVMTALLTVELRTARQVASGAAGGGRPARFRLPAPRRAWLAVPWRDALALLRTPGRLGRALVHAALATLAAVVAAGAHGGTAVAATAVALAFAYGAVAQVLEPARLETDDTRRGSWSPYPYRWLMLRHAILPGALALLGACAVCGVTLWLGAGARAFLAPAAVPPLVAAGLVNACRGATKQHLLLSPAQSPTGSMGPVLFLLWYAAGSLTAIVAMVLPFTLALRHGTAGSVVTAAVMAAVLAAALLRWTVDRAKSLTA</sequence>
<proteinExistence type="predicted"/>
<feature type="transmembrane region" description="Helical" evidence="1">
    <location>
        <begin position="141"/>
        <end position="163"/>
    </location>
</feature>
<feature type="transmembrane region" description="Helical" evidence="1">
    <location>
        <begin position="530"/>
        <end position="549"/>
    </location>
</feature>
<comment type="caution">
    <text evidence="2">The sequence shown here is derived from an EMBL/GenBank/DDBJ whole genome shotgun (WGS) entry which is preliminary data.</text>
</comment>
<feature type="transmembrane region" description="Helical" evidence="1">
    <location>
        <begin position="265"/>
        <end position="283"/>
    </location>
</feature>
<keyword evidence="1" id="KW-0472">Membrane</keyword>
<organism evidence="2 3">
    <name type="scientific">Streptantibioticus parmotrematis</name>
    <dbReference type="NCBI Taxonomy" id="2873249"/>
    <lineage>
        <taxon>Bacteria</taxon>
        <taxon>Bacillati</taxon>
        <taxon>Actinomycetota</taxon>
        <taxon>Actinomycetes</taxon>
        <taxon>Kitasatosporales</taxon>
        <taxon>Streptomycetaceae</taxon>
        <taxon>Streptantibioticus</taxon>
    </lineage>
</organism>
<evidence type="ECO:0000313" key="2">
    <source>
        <dbReference type="EMBL" id="MBY8885552.1"/>
    </source>
</evidence>
<keyword evidence="1" id="KW-1133">Transmembrane helix</keyword>
<feature type="transmembrane region" description="Helical" evidence="1">
    <location>
        <begin position="210"/>
        <end position="229"/>
    </location>
</feature>
<gene>
    <name evidence="2" type="ORF">K7472_11920</name>
</gene>
<evidence type="ECO:0008006" key="4">
    <source>
        <dbReference type="Google" id="ProtNLM"/>
    </source>
</evidence>
<keyword evidence="3" id="KW-1185">Reference proteome</keyword>
<accession>A0ABS7QQT4</accession>
<feature type="transmembrane region" description="Helical" evidence="1">
    <location>
        <begin position="175"/>
        <end position="198"/>
    </location>
</feature>
<keyword evidence="1" id="KW-0812">Transmembrane</keyword>
<evidence type="ECO:0000256" key="1">
    <source>
        <dbReference type="SAM" id="Phobius"/>
    </source>
</evidence>
<feature type="transmembrane region" description="Helical" evidence="1">
    <location>
        <begin position="499"/>
        <end position="524"/>
    </location>
</feature>
<name>A0ABS7QQT4_9ACTN</name>
<dbReference type="EMBL" id="JAINVZ010000006">
    <property type="protein sequence ID" value="MBY8885552.1"/>
    <property type="molecule type" value="Genomic_DNA"/>
</dbReference>
<feature type="transmembrane region" description="Helical" evidence="1">
    <location>
        <begin position="84"/>
        <end position="106"/>
    </location>
</feature>